<dbReference type="PANTHER" id="PTHR35041:SF4">
    <property type="entry name" value="MEDIATOR OF RNA POLYMERASE II TRANSCRIPTION SUBUNIT 1"/>
    <property type="match status" value="1"/>
</dbReference>
<feature type="domain" description="Mediator complex subunit Med1" evidence="9">
    <location>
        <begin position="119"/>
        <end position="547"/>
    </location>
</feature>
<evidence type="ECO:0000256" key="4">
    <source>
        <dbReference type="ARBA" id="ARBA00023159"/>
    </source>
</evidence>
<comment type="similarity">
    <text evidence="2 7">Belongs to the Mediator complex subunit 1 family.</text>
</comment>
<comment type="caution">
    <text evidence="10">The sequence shown here is derived from an EMBL/GenBank/DDBJ whole genome shotgun (WGS) entry which is preliminary data.</text>
</comment>
<gene>
    <name evidence="10" type="ORF">VTK73DRAFT_726</name>
</gene>
<keyword evidence="3 7" id="KW-0805">Transcription regulation</keyword>
<evidence type="ECO:0000256" key="5">
    <source>
        <dbReference type="ARBA" id="ARBA00023163"/>
    </source>
</evidence>
<keyword evidence="4 7" id="KW-0010">Activator</keyword>
<feature type="compositionally biased region" description="Polar residues" evidence="8">
    <location>
        <begin position="1"/>
        <end position="37"/>
    </location>
</feature>
<evidence type="ECO:0000256" key="6">
    <source>
        <dbReference type="ARBA" id="ARBA00023242"/>
    </source>
</evidence>
<evidence type="ECO:0000313" key="10">
    <source>
        <dbReference type="EMBL" id="KAL1873811.1"/>
    </source>
</evidence>
<dbReference type="PANTHER" id="PTHR35041">
    <property type="entry name" value="MEDIATOR OF RNA POLYMERASE II TRANSCRIPTION SUBUNIT 1"/>
    <property type="match status" value="1"/>
</dbReference>
<feature type="region of interest" description="Disordered" evidence="8">
    <location>
        <begin position="1"/>
        <end position="66"/>
    </location>
</feature>
<dbReference type="Proteomes" id="UP001586593">
    <property type="component" value="Unassembled WGS sequence"/>
</dbReference>
<evidence type="ECO:0000313" key="11">
    <source>
        <dbReference type="Proteomes" id="UP001586593"/>
    </source>
</evidence>
<evidence type="ECO:0000256" key="1">
    <source>
        <dbReference type="ARBA" id="ARBA00004123"/>
    </source>
</evidence>
<feature type="compositionally biased region" description="Low complexity" evidence="8">
    <location>
        <begin position="564"/>
        <end position="575"/>
    </location>
</feature>
<dbReference type="InterPro" id="IPR019680">
    <property type="entry name" value="Mediator_Med1"/>
</dbReference>
<evidence type="ECO:0000256" key="2">
    <source>
        <dbReference type="ARBA" id="ARBA00006210"/>
    </source>
</evidence>
<organism evidence="10 11">
    <name type="scientific">Phialemonium thermophilum</name>
    <dbReference type="NCBI Taxonomy" id="223376"/>
    <lineage>
        <taxon>Eukaryota</taxon>
        <taxon>Fungi</taxon>
        <taxon>Dikarya</taxon>
        <taxon>Ascomycota</taxon>
        <taxon>Pezizomycotina</taxon>
        <taxon>Sordariomycetes</taxon>
        <taxon>Sordariomycetidae</taxon>
        <taxon>Cephalothecales</taxon>
        <taxon>Cephalothecaceae</taxon>
        <taxon>Phialemonium</taxon>
    </lineage>
</organism>
<comment type="function">
    <text evidence="7">Component of the Mediator complex, a coactivator involved in the regulated transcription of nearly all RNA polymerase II-dependent genes. Mediator functions as a bridge to convey information from gene-specific regulatory proteins to the basal RNA polymerase II transcription machinery. Mediator is recruited to promoters by direct interactions with regulatory proteins and serves as a scaffold for the assembly of a functional preinitiation complex with RNA polymerase II and the general transcription factors.</text>
</comment>
<evidence type="ECO:0000256" key="7">
    <source>
        <dbReference type="RuleBase" id="RU364059"/>
    </source>
</evidence>
<keyword evidence="6 7" id="KW-0539">Nucleus</keyword>
<reference evidence="10 11" key="1">
    <citation type="journal article" date="2024" name="Commun. Biol.">
        <title>Comparative genomic analysis of thermophilic fungi reveals convergent evolutionary adaptations and gene losses.</title>
        <authorList>
            <person name="Steindorff A.S."/>
            <person name="Aguilar-Pontes M.V."/>
            <person name="Robinson A.J."/>
            <person name="Andreopoulos B."/>
            <person name="LaButti K."/>
            <person name="Kuo A."/>
            <person name="Mondo S."/>
            <person name="Riley R."/>
            <person name="Otillar R."/>
            <person name="Haridas S."/>
            <person name="Lipzen A."/>
            <person name="Grimwood J."/>
            <person name="Schmutz J."/>
            <person name="Clum A."/>
            <person name="Reid I.D."/>
            <person name="Moisan M.C."/>
            <person name="Butler G."/>
            <person name="Nguyen T.T.M."/>
            <person name="Dewar K."/>
            <person name="Conant G."/>
            <person name="Drula E."/>
            <person name="Henrissat B."/>
            <person name="Hansel C."/>
            <person name="Singer S."/>
            <person name="Hutchinson M.I."/>
            <person name="de Vries R.P."/>
            <person name="Natvig D.O."/>
            <person name="Powell A.J."/>
            <person name="Tsang A."/>
            <person name="Grigoriev I.V."/>
        </authorList>
    </citation>
    <scope>NUCLEOTIDE SEQUENCE [LARGE SCALE GENOMIC DNA]</scope>
    <source>
        <strain evidence="10 11">ATCC 24622</strain>
    </source>
</reference>
<name>A0ABR3XD13_9PEZI</name>
<protein>
    <recommendedName>
        <fullName evidence="7">Mediator of RNA polymerase II transcription subunit 1</fullName>
    </recommendedName>
    <alternativeName>
        <fullName evidence="7">Mediator complex subunit 1</fullName>
    </alternativeName>
</protein>
<accession>A0ABR3XD13</accession>
<feature type="region of interest" description="Disordered" evidence="8">
    <location>
        <begin position="553"/>
        <end position="577"/>
    </location>
</feature>
<keyword evidence="11" id="KW-1185">Reference proteome</keyword>
<proteinExistence type="inferred from homology"/>
<keyword evidence="5 7" id="KW-0804">Transcription</keyword>
<dbReference type="Pfam" id="PF10744">
    <property type="entry name" value="Med1"/>
    <property type="match status" value="1"/>
</dbReference>
<dbReference type="EMBL" id="JAZHXJ010000116">
    <property type="protein sequence ID" value="KAL1873811.1"/>
    <property type="molecule type" value="Genomic_DNA"/>
</dbReference>
<sequence length="686" mass="74695">MSTPTPKHQGKTPSQSQNATSPPVSTPFSASATQTAFSPLGARSSPQHVKKSPATSAAGPSHHANNMVGFDSPSAAAAFGALGLGDGLNLGLDGVSVGALAGLGSVGKLNEDERARRLDQVIEILNKHKGVVSEAGLERLAKKLGLECLWEDDMGSEPKSRTLIVAGSALELLIVFSNNVVQSVSLAFPDSSESVTKHAEKAGKILLDDLKLLPGQSPLTKRLNKFAANFEYLATLDKLSIMPGLNLYEAVAGIYDSLTRLYQWDLRKVREDPAFTGKNDQYLTNVVLCTRHGMPRMHARDRVGLSLDYWKEKHLIPPPEEGPLAVHVVDEERTWGFLIGCAPMGRLATPPVRVSDRWISADVEKVDMNNELPHIGPGVALDWLEPENTLIQVQDPAKPEGGAHTLPGDTSMLGPKLPEVTFSATLDPPLNIPLLLWQQIRQVGGDLTEPGLVYVTLDSLAFPLPPGSHRDPTELRTIRSRRQVNVLVPGSREHVVQRTHKNTLYIYKPVYGMTLKDIRFSHPQQLVAMLPFLRQFAFLWTVLGNSFGQAATAPATEKAQSPGTEPTTASISTTTTRDEFSKFMNEATKSGASVATGDAPLAIDVTLTVQPVPRLQIVFPFRSSTADVVLQIQVNGQVHVESQNILDDTNSEGANGRRRRPEDIGKLLETIEDIDKWAEFIRTRWS</sequence>
<comment type="subcellular location">
    <subcellularLocation>
        <location evidence="1 7">Nucleus</location>
    </subcellularLocation>
</comment>
<evidence type="ECO:0000259" key="9">
    <source>
        <dbReference type="Pfam" id="PF10744"/>
    </source>
</evidence>
<evidence type="ECO:0000256" key="8">
    <source>
        <dbReference type="SAM" id="MobiDB-lite"/>
    </source>
</evidence>
<evidence type="ECO:0000256" key="3">
    <source>
        <dbReference type="ARBA" id="ARBA00023015"/>
    </source>
</evidence>